<reference evidence="1 2" key="1">
    <citation type="submission" date="2014-04" db="EMBL/GenBank/DDBJ databases">
        <title>Genome evolution of avian class.</title>
        <authorList>
            <person name="Zhang G."/>
            <person name="Li C."/>
        </authorList>
    </citation>
    <scope>NUCLEOTIDE SEQUENCE [LARGE SCALE GENOMIC DNA]</scope>
    <source>
        <strain evidence="1">BGI_N320</strain>
    </source>
</reference>
<accession>A0A091H7L2</accession>
<dbReference type="AlphaFoldDB" id="A0A091H7L2"/>
<protein>
    <recommendedName>
        <fullName evidence="3">RNA-directed DNA polymerase from mobile element jockey</fullName>
    </recommendedName>
</protein>
<feature type="non-terminal residue" evidence="1">
    <location>
        <position position="1"/>
    </location>
</feature>
<dbReference type="GO" id="GO:0007508">
    <property type="term" value="P:larval heart development"/>
    <property type="evidence" value="ECO:0007669"/>
    <property type="project" value="TreeGrafter"/>
</dbReference>
<dbReference type="PANTHER" id="PTHR33395:SF22">
    <property type="entry name" value="REVERSE TRANSCRIPTASE DOMAIN-CONTAINING PROTEIN"/>
    <property type="match status" value="1"/>
</dbReference>
<organism evidence="1 2">
    <name type="scientific">Buceros rhinoceros silvestris</name>
    <dbReference type="NCBI Taxonomy" id="175836"/>
    <lineage>
        <taxon>Eukaryota</taxon>
        <taxon>Metazoa</taxon>
        <taxon>Chordata</taxon>
        <taxon>Craniata</taxon>
        <taxon>Vertebrata</taxon>
        <taxon>Euteleostomi</taxon>
        <taxon>Archelosauria</taxon>
        <taxon>Archosauria</taxon>
        <taxon>Dinosauria</taxon>
        <taxon>Saurischia</taxon>
        <taxon>Theropoda</taxon>
        <taxon>Coelurosauria</taxon>
        <taxon>Aves</taxon>
        <taxon>Neognathae</taxon>
        <taxon>Neoaves</taxon>
        <taxon>Telluraves</taxon>
        <taxon>Coraciimorphae</taxon>
        <taxon>Bucerotiformes</taxon>
        <taxon>Bucerotidae</taxon>
        <taxon>Buceros</taxon>
    </lineage>
</organism>
<name>A0A091H7L2_BUCRH</name>
<dbReference type="EMBL" id="KL526720">
    <property type="protein sequence ID" value="KFO91414.1"/>
    <property type="molecule type" value="Genomic_DNA"/>
</dbReference>
<gene>
    <name evidence="1" type="ORF">N320_12901</name>
</gene>
<proteinExistence type="predicted"/>
<evidence type="ECO:0000313" key="1">
    <source>
        <dbReference type="EMBL" id="KFO91414.1"/>
    </source>
</evidence>
<dbReference type="GO" id="GO:0061343">
    <property type="term" value="P:cell adhesion involved in heart morphogenesis"/>
    <property type="evidence" value="ECO:0007669"/>
    <property type="project" value="TreeGrafter"/>
</dbReference>
<dbReference type="GO" id="GO:0031012">
    <property type="term" value="C:extracellular matrix"/>
    <property type="evidence" value="ECO:0007669"/>
    <property type="project" value="TreeGrafter"/>
</dbReference>
<dbReference type="Proteomes" id="UP000054064">
    <property type="component" value="Unassembled WGS sequence"/>
</dbReference>
<keyword evidence="2" id="KW-1185">Reference proteome</keyword>
<dbReference type="PANTHER" id="PTHR33395">
    <property type="entry name" value="TRANSCRIPTASE, PUTATIVE-RELATED-RELATED"/>
    <property type="match status" value="1"/>
</dbReference>
<evidence type="ECO:0008006" key="3">
    <source>
        <dbReference type="Google" id="ProtNLM"/>
    </source>
</evidence>
<feature type="non-terminal residue" evidence="1">
    <location>
        <position position="116"/>
    </location>
</feature>
<sequence length="116" mass="13506">GGDQEDKVSPTVRENQVHDHLRNLIIHTCMRLDEMHPRVLRKLADVVAKPFSTIFEKSREFSGDWKQGNITPIFQRGRKEDHRNYRPVSLISVPGKMMEQICLGAMLRHMEDRKGI</sequence>
<evidence type="ECO:0000313" key="2">
    <source>
        <dbReference type="Proteomes" id="UP000054064"/>
    </source>
</evidence>